<keyword evidence="2" id="KW-0966">Cell projection</keyword>
<dbReference type="STRING" id="307972.A0A2G8L0H5"/>
<accession>A0A2G8L0H5</accession>
<dbReference type="InterPro" id="IPR052634">
    <property type="entry name" value="Sperm_flagellar-bone_growth"/>
</dbReference>
<reference evidence="2 3" key="1">
    <citation type="journal article" date="2017" name="PLoS Biol.">
        <title>The sea cucumber genome provides insights into morphological evolution and visceral regeneration.</title>
        <authorList>
            <person name="Zhang X."/>
            <person name="Sun L."/>
            <person name="Yuan J."/>
            <person name="Sun Y."/>
            <person name="Gao Y."/>
            <person name="Zhang L."/>
            <person name="Li S."/>
            <person name="Dai H."/>
            <person name="Hamel J.F."/>
            <person name="Liu C."/>
            <person name="Yu Y."/>
            <person name="Liu S."/>
            <person name="Lin W."/>
            <person name="Guo K."/>
            <person name="Jin S."/>
            <person name="Xu P."/>
            <person name="Storey K.B."/>
            <person name="Huan P."/>
            <person name="Zhang T."/>
            <person name="Zhou Y."/>
            <person name="Zhang J."/>
            <person name="Lin C."/>
            <person name="Li X."/>
            <person name="Xing L."/>
            <person name="Huo D."/>
            <person name="Sun M."/>
            <person name="Wang L."/>
            <person name="Mercier A."/>
            <person name="Li F."/>
            <person name="Yang H."/>
            <person name="Xiang J."/>
        </authorList>
    </citation>
    <scope>NUCLEOTIDE SEQUENCE [LARGE SCALE GENOMIC DNA]</scope>
    <source>
        <strain evidence="2">Shaxun</strain>
        <tissue evidence="2">Muscle</tissue>
    </source>
</reference>
<organism evidence="2 3">
    <name type="scientific">Stichopus japonicus</name>
    <name type="common">Sea cucumber</name>
    <dbReference type="NCBI Taxonomy" id="307972"/>
    <lineage>
        <taxon>Eukaryota</taxon>
        <taxon>Metazoa</taxon>
        <taxon>Echinodermata</taxon>
        <taxon>Eleutherozoa</taxon>
        <taxon>Echinozoa</taxon>
        <taxon>Holothuroidea</taxon>
        <taxon>Aspidochirotacea</taxon>
        <taxon>Aspidochirotida</taxon>
        <taxon>Stichopodidae</taxon>
        <taxon>Apostichopus</taxon>
    </lineage>
</organism>
<dbReference type="EMBL" id="MRZV01000276">
    <property type="protein sequence ID" value="PIK53705.1"/>
    <property type="molecule type" value="Genomic_DNA"/>
</dbReference>
<proteinExistence type="predicted"/>
<sequence length="225" mass="26300">MSHPFTQCNRTTDSKLNNFTRLEPTFRTLEIPFNTNTAHEVMTEKPGVATRLMSQLYIALSNKDEANLTGVAMETMRARAPVKLESMQRVPYKERLKILTPRQTDLNLDQLVDKFRERKKQHLDVEFRTRYEQQEKQRHFQQQERMKELEKAAQARQRQTELVARINAATIEVPRTPPNRTLKALTIKRELMKNKEAEKTMNAISDFEFQLSKTLPAGVESPNDK</sequence>
<dbReference type="OrthoDB" id="62528at2759"/>
<gene>
    <name evidence="2" type="ORF">BSL78_09417</name>
</gene>
<dbReference type="Gene3D" id="1.10.418.10">
    <property type="entry name" value="Calponin-like domain"/>
    <property type="match status" value="1"/>
</dbReference>
<protein>
    <submittedName>
        <fullName evidence="2">Putative sperm flagellar protein 2</fullName>
    </submittedName>
</protein>
<dbReference type="AlphaFoldDB" id="A0A2G8L0H5"/>
<dbReference type="Proteomes" id="UP000230750">
    <property type="component" value="Unassembled WGS sequence"/>
</dbReference>
<evidence type="ECO:0000259" key="1">
    <source>
        <dbReference type="Pfam" id="PF06294"/>
    </source>
</evidence>
<evidence type="ECO:0000313" key="2">
    <source>
        <dbReference type="EMBL" id="PIK53705.1"/>
    </source>
</evidence>
<dbReference type="PANTHER" id="PTHR14919">
    <property type="entry name" value="KPL2-RELATED"/>
    <property type="match status" value="1"/>
</dbReference>
<keyword evidence="2" id="KW-0969">Cilium</keyword>
<dbReference type="Pfam" id="PF06294">
    <property type="entry name" value="CH_2"/>
    <property type="match status" value="1"/>
</dbReference>
<dbReference type="InterPro" id="IPR010441">
    <property type="entry name" value="CH_2"/>
</dbReference>
<name>A0A2G8L0H5_STIJA</name>
<comment type="caution">
    <text evidence="2">The sequence shown here is derived from an EMBL/GenBank/DDBJ whole genome shotgun (WGS) entry which is preliminary data.</text>
</comment>
<keyword evidence="3" id="KW-1185">Reference proteome</keyword>
<dbReference type="GO" id="GO:0005737">
    <property type="term" value="C:cytoplasm"/>
    <property type="evidence" value="ECO:0007669"/>
    <property type="project" value="UniProtKB-ARBA"/>
</dbReference>
<evidence type="ECO:0000313" key="3">
    <source>
        <dbReference type="Proteomes" id="UP000230750"/>
    </source>
</evidence>
<feature type="domain" description="CH-like" evidence="1">
    <location>
        <begin position="9"/>
        <end position="57"/>
    </location>
</feature>
<dbReference type="InterPro" id="IPR036872">
    <property type="entry name" value="CH_dom_sf"/>
</dbReference>
<dbReference type="PANTHER" id="PTHR14919:SF0">
    <property type="entry name" value="SPERM FLAGELLAR PROTEIN 2"/>
    <property type="match status" value="1"/>
</dbReference>
<keyword evidence="2" id="KW-0282">Flagellum</keyword>